<protein>
    <submittedName>
        <fullName evidence="2">ParA family protein</fullName>
    </submittedName>
</protein>
<accession>A0ABW5Y3G4</accession>
<dbReference type="InterPro" id="IPR027417">
    <property type="entry name" value="P-loop_NTPase"/>
</dbReference>
<dbReference type="EMBL" id="JBHUOR010000129">
    <property type="protein sequence ID" value="MFD2869864.1"/>
    <property type="molecule type" value="Genomic_DNA"/>
</dbReference>
<dbReference type="PANTHER" id="PTHR13696:SF99">
    <property type="entry name" value="COBYRINIC ACID AC-DIAMIDE SYNTHASE"/>
    <property type="match status" value="1"/>
</dbReference>
<proteinExistence type="predicted"/>
<dbReference type="InterPro" id="IPR025669">
    <property type="entry name" value="AAA_dom"/>
</dbReference>
<sequence>MTTITFANFKGGSGKTTNSTMVAYELASMGYKTLLIDYDPQANATKFLMKTYKAIHGKAPDFNNTLMAALQKNKLEEVIMEIKENLFLIPSYRDFKKFPKFLEIQYPKDDFARVKYLDNQLKEIKKQYDFIIFDTPPTSTLFTSGALYASDYVVITLQTEERSLDGAEMFIDELNELFEIPGFDIEILGILPVLFENNNEVDDIILNDAKDMFGDNNMFNAIIRRMKRVKRWDSVGITDDRKDSWDKKTHAVFQDVTKEMIERIKKIEKEN</sequence>
<evidence type="ECO:0000259" key="1">
    <source>
        <dbReference type="Pfam" id="PF13614"/>
    </source>
</evidence>
<evidence type="ECO:0000313" key="2">
    <source>
        <dbReference type="EMBL" id="MFD2869864.1"/>
    </source>
</evidence>
<evidence type="ECO:0000313" key="3">
    <source>
        <dbReference type="Proteomes" id="UP001597568"/>
    </source>
</evidence>
<dbReference type="CDD" id="cd02042">
    <property type="entry name" value="ParAB_family"/>
    <property type="match status" value="1"/>
</dbReference>
<reference evidence="3" key="1">
    <citation type="journal article" date="2019" name="Int. J. Syst. Evol. Microbiol.">
        <title>The Global Catalogue of Microorganisms (GCM) 10K type strain sequencing project: providing services to taxonomists for standard genome sequencing and annotation.</title>
        <authorList>
            <consortium name="The Broad Institute Genomics Platform"/>
            <consortium name="The Broad Institute Genome Sequencing Center for Infectious Disease"/>
            <person name="Wu L."/>
            <person name="Ma J."/>
        </authorList>
    </citation>
    <scope>NUCLEOTIDE SEQUENCE [LARGE SCALE GENOMIC DNA]</scope>
    <source>
        <strain evidence="3">KCTC 33522</strain>
    </source>
</reference>
<dbReference type="Proteomes" id="UP001597568">
    <property type="component" value="Unassembled WGS sequence"/>
</dbReference>
<comment type="caution">
    <text evidence="2">The sequence shown here is derived from an EMBL/GenBank/DDBJ whole genome shotgun (WGS) entry which is preliminary data.</text>
</comment>
<dbReference type="SUPFAM" id="SSF52540">
    <property type="entry name" value="P-loop containing nucleoside triphosphate hydrolases"/>
    <property type="match status" value="1"/>
</dbReference>
<dbReference type="Pfam" id="PF13614">
    <property type="entry name" value="AAA_31"/>
    <property type="match status" value="1"/>
</dbReference>
<keyword evidence="3" id="KW-1185">Reference proteome</keyword>
<dbReference type="Gene3D" id="3.40.50.300">
    <property type="entry name" value="P-loop containing nucleotide triphosphate hydrolases"/>
    <property type="match status" value="1"/>
</dbReference>
<dbReference type="PANTHER" id="PTHR13696">
    <property type="entry name" value="P-LOOP CONTAINING NUCLEOSIDE TRIPHOSPHATE HYDROLASE"/>
    <property type="match status" value="1"/>
</dbReference>
<dbReference type="InterPro" id="IPR050678">
    <property type="entry name" value="DNA_Partitioning_ATPase"/>
</dbReference>
<name>A0ABW5Y3G4_9BACL</name>
<dbReference type="RefSeq" id="WP_380148499.1">
    <property type="nucleotide sequence ID" value="NZ_JBHUOR010000129.1"/>
</dbReference>
<feature type="domain" description="AAA" evidence="1">
    <location>
        <begin position="1"/>
        <end position="177"/>
    </location>
</feature>
<organism evidence="2 3">
    <name type="scientific">Kurthia populi</name>
    <dbReference type="NCBI Taxonomy" id="1562132"/>
    <lineage>
        <taxon>Bacteria</taxon>
        <taxon>Bacillati</taxon>
        <taxon>Bacillota</taxon>
        <taxon>Bacilli</taxon>
        <taxon>Bacillales</taxon>
        <taxon>Caryophanaceae</taxon>
        <taxon>Kurthia</taxon>
    </lineage>
</organism>
<gene>
    <name evidence="2" type="ORF">ACFSY7_15330</name>
</gene>